<organism evidence="1 2">
    <name type="scientific">Streptomyces mirabilis</name>
    <dbReference type="NCBI Taxonomy" id="68239"/>
    <lineage>
        <taxon>Bacteria</taxon>
        <taxon>Bacillati</taxon>
        <taxon>Actinomycetota</taxon>
        <taxon>Actinomycetes</taxon>
        <taxon>Kitasatosporales</taxon>
        <taxon>Streptomycetaceae</taxon>
        <taxon>Streptomyces</taxon>
    </lineage>
</organism>
<reference evidence="1 2" key="1">
    <citation type="submission" date="2023-02" db="EMBL/GenBank/DDBJ databases">
        <authorList>
            <person name="Maleckis M."/>
        </authorList>
    </citation>
    <scope>NUCLEOTIDE SEQUENCE [LARGE SCALE GENOMIC DNA]</scope>
    <source>
        <strain evidence="1 2">P8-A2</strain>
    </source>
</reference>
<proteinExistence type="predicted"/>
<dbReference type="RefSeq" id="WP_060899227.1">
    <property type="nucleotide sequence ID" value="NZ_CP107955.1"/>
</dbReference>
<protein>
    <recommendedName>
        <fullName evidence="3">TfoX N-terminal domain-containing protein</fullName>
    </recommendedName>
</protein>
<dbReference type="Proteomes" id="UP001257627">
    <property type="component" value="Unassembled WGS sequence"/>
</dbReference>
<accession>A0ABU3UDA9</accession>
<keyword evidence="2" id="KW-1185">Reference proteome</keyword>
<evidence type="ECO:0008006" key="3">
    <source>
        <dbReference type="Google" id="ProtNLM"/>
    </source>
</evidence>
<gene>
    <name evidence="1" type="ORF">PU648_05770</name>
</gene>
<evidence type="ECO:0000313" key="1">
    <source>
        <dbReference type="EMBL" id="MDU8991893.1"/>
    </source>
</evidence>
<dbReference type="GeneID" id="93995180"/>
<comment type="caution">
    <text evidence="1">The sequence shown here is derived from an EMBL/GenBank/DDBJ whole genome shotgun (WGS) entry which is preliminary data.</text>
</comment>
<sequence>MADAGELFGRLAEDLAPRGARLSKMFGMPCLKDPNGKAFVGLHEGELVVRLHRDSPEHAEALAVTGAHLFDPMGGRPMKDWVCLPLAASARWLTLAEAAREQPR</sequence>
<dbReference type="EMBL" id="JARAKF010000001">
    <property type="protein sequence ID" value="MDU8991893.1"/>
    <property type="molecule type" value="Genomic_DNA"/>
</dbReference>
<name>A0ABU3UDA9_9ACTN</name>
<evidence type="ECO:0000313" key="2">
    <source>
        <dbReference type="Proteomes" id="UP001257627"/>
    </source>
</evidence>